<dbReference type="GO" id="GO:0016020">
    <property type="term" value="C:membrane"/>
    <property type="evidence" value="ECO:0007669"/>
    <property type="project" value="InterPro"/>
</dbReference>
<feature type="compositionally biased region" description="Low complexity" evidence="6">
    <location>
        <begin position="909"/>
        <end position="943"/>
    </location>
</feature>
<feature type="compositionally biased region" description="Basic and acidic residues" evidence="6">
    <location>
        <begin position="792"/>
        <end position="802"/>
    </location>
</feature>
<keyword evidence="7" id="KW-0812">Transmembrane</keyword>
<proteinExistence type="inferred from homology"/>
<dbReference type="SUPFAM" id="SSF49313">
    <property type="entry name" value="Cadherin-like"/>
    <property type="match status" value="1"/>
</dbReference>
<feature type="compositionally biased region" description="Basic and acidic residues" evidence="6">
    <location>
        <begin position="944"/>
        <end position="962"/>
    </location>
</feature>
<feature type="domain" description="RNA polymerase sigma-70 region 2" evidence="8">
    <location>
        <begin position="14"/>
        <end position="81"/>
    </location>
</feature>
<dbReference type="Gene3D" id="1.10.10.10">
    <property type="entry name" value="Winged helix-like DNA-binding domain superfamily/Winged helix DNA-binding domain"/>
    <property type="match status" value="1"/>
</dbReference>
<dbReference type="InterPro" id="IPR039425">
    <property type="entry name" value="RNA_pol_sigma-70-like"/>
</dbReference>
<keyword evidence="7" id="KW-0472">Membrane</keyword>
<evidence type="ECO:0000313" key="10">
    <source>
        <dbReference type="Proteomes" id="UP000886883"/>
    </source>
</evidence>
<evidence type="ECO:0000256" key="3">
    <source>
        <dbReference type="ARBA" id="ARBA00023082"/>
    </source>
</evidence>
<sequence>MGEERPTYGSYEEMYRKEYPTVYSYIRRVIRGNDAAVEDLTQEVFFVAYQKWDRILVHPNPPGFLIVVAQNKIKKWFREKKPVYVDDAQLLELMSENGKERGEKDDFFMVDLYSTVEKALSNAELDILRYYYEYGYSSAEMAGRLGITENCFKVRVSRMKAKLKKNVGFLFGLLAALCVLLGPSMPDSRAAQPQDGLVIAANASEIRYGQKLGDSVLTGTATDSMGNPVEGDFAWLNGEKRMNQVGTVLETAVFLPEEPEGGKRGTSGDPQEPQYQVTVTVEVQKALPRVVPPSIILTGEKIYDGDRLEDAVRLEGGSASWSPSSGAESLSSAETASGAEATGETTGETEGGADPEDSRPVSGRFVLEGPPGPLEAGRCEISILFLPAQESLFEQVRLTCGELEVLPRPVRLEVRCEKTTLAEGQETAAVIRVKKEEGLTSLNGTFSLFAGEEAVGENIRPEEKEDCWEARVPFSVQDAGKVAVRAVYSPEDSHTASAEAGTTIRVEPPLSQIVTDRLSGGQEGRPYEETIRTDASGRFGLEFLVTEGELPEGLALDEKKGVLKGTPEDSGTFSFTVSVSEAESRKTVERSFSLEIAQRPRLEFSVSCPDIVYGETLRPQAASEGEGASFRLTYEGIGETDYAPSETPPALPGRYRIVAEVTSPEAYAGQTREAEFEIRKAELKLTATLDPPDPAGGSGATLTVRMSDPSDPGQTEGLPDSLSLDLSGNVEKISGPEGENGEYRYNIRFPDRSQKIRCTIATEENECYLAASVSLSIEVKKKEAPSSAQESKPSRKPEPKEEKDEEEEIVPKTPEEVEAEFWQDVIFRIYRQQEQGGGTVTINAKGHGSMPDSVMEALRGHAEVALALVWEGDLILIPAGKAPASSDAFPSWTLGELSTRYPAAGGQGSSATPSAAPAPVSPAKQPSAPASSVPASSAAAQKPPAREPESGEPKGEGQKADESGAAETVPETERETGTEPAEPETGDPESAAVLAEPQSGQPPETEVDWFAAAAFLCAAAGGMAVLISAIAMKRRKS</sequence>
<keyword evidence="7" id="KW-1133">Transmembrane helix</keyword>
<dbReference type="GO" id="GO:0016987">
    <property type="term" value="F:sigma factor activity"/>
    <property type="evidence" value="ECO:0007669"/>
    <property type="project" value="UniProtKB-KW"/>
</dbReference>
<dbReference type="Pfam" id="PF05345">
    <property type="entry name" value="He_PIG"/>
    <property type="match status" value="1"/>
</dbReference>
<dbReference type="Gene3D" id="1.10.1740.10">
    <property type="match status" value="1"/>
</dbReference>
<evidence type="ECO:0000313" key="9">
    <source>
        <dbReference type="EMBL" id="HJB90149.1"/>
    </source>
</evidence>
<dbReference type="GO" id="GO:0006352">
    <property type="term" value="P:DNA-templated transcription initiation"/>
    <property type="evidence" value="ECO:0007669"/>
    <property type="project" value="InterPro"/>
</dbReference>
<feature type="transmembrane region" description="Helical" evidence="7">
    <location>
        <begin position="167"/>
        <end position="185"/>
    </location>
</feature>
<evidence type="ECO:0000259" key="8">
    <source>
        <dbReference type="Pfam" id="PF04542"/>
    </source>
</evidence>
<dbReference type="SUPFAM" id="SSF88659">
    <property type="entry name" value="Sigma3 and sigma4 domains of RNA polymerase sigma factors"/>
    <property type="match status" value="1"/>
</dbReference>
<dbReference type="PANTHER" id="PTHR43133:SF8">
    <property type="entry name" value="RNA POLYMERASE SIGMA FACTOR HI_1459-RELATED"/>
    <property type="match status" value="1"/>
</dbReference>
<dbReference type="InterPro" id="IPR036388">
    <property type="entry name" value="WH-like_DNA-bd_sf"/>
</dbReference>
<dbReference type="InterPro" id="IPR013324">
    <property type="entry name" value="RNA_pol_sigma_r3/r4-like"/>
</dbReference>
<feature type="region of interest" description="Disordered" evidence="6">
    <location>
        <begin position="687"/>
        <end position="742"/>
    </location>
</feature>
<evidence type="ECO:0000256" key="1">
    <source>
        <dbReference type="ARBA" id="ARBA00010641"/>
    </source>
</evidence>
<dbReference type="SUPFAM" id="SSF88946">
    <property type="entry name" value="Sigma2 domain of RNA polymerase sigma factors"/>
    <property type="match status" value="1"/>
</dbReference>
<dbReference type="EMBL" id="DWXE01000006">
    <property type="protein sequence ID" value="HJB90149.1"/>
    <property type="molecule type" value="Genomic_DNA"/>
</dbReference>
<dbReference type="Proteomes" id="UP000886883">
    <property type="component" value="Unassembled WGS sequence"/>
</dbReference>
<dbReference type="Pfam" id="PF04542">
    <property type="entry name" value="Sigma70_r2"/>
    <property type="match status" value="1"/>
</dbReference>
<dbReference type="GO" id="GO:0005509">
    <property type="term" value="F:calcium ion binding"/>
    <property type="evidence" value="ECO:0007669"/>
    <property type="project" value="InterPro"/>
</dbReference>
<dbReference type="Gene3D" id="2.60.40.10">
    <property type="entry name" value="Immunoglobulins"/>
    <property type="match status" value="1"/>
</dbReference>
<keyword evidence="4" id="KW-0238">DNA-binding</keyword>
<keyword evidence="3" id="KW-0731">Sigma factor</keyword>
<organism evidence="9 10">
    <name type="scientific">Candidatus Eisenbergiella merdigallinarum</name>
    <dbReference type="NCBI Taxonomy" id="2838552"/>
    <lineage>
        <taxon>Bacteria</taxon>
        <taxon>Bacillati</taxon>
        <taxon>Bacillota</taxon>
        <taxon>Clostridia</taxon>
        <taxon>Lachnospirales</taxon>
        <taxon>Lachnospiraceae</taxon>
        <taxon>Eisenbergiella</taxon>
    </lineage>
</organism>
<reference evidence="9" key="1">
    <citation type="journal article" date="2021" name="PeerJ">
        <title>Extensive microbial diversity within the chicken gut microbiome revealed by metagenomics and culture.</title>
        <authorList>
            <person name="Gilroy R."/>
            <person name="Ravi A."/>
            <person name="Getino M."/>
            <person name="Pursley I."/>
            <person name="Horton D.L."/>
            <person name="Alikhan N.F."/>
            <person name="Baker D."/>
            <person name="Gharbi K."/>
            <person name="Hall N."/>
            <person name="Watson M."/>
            <person name="Adriaenssens E.M."/>
            <person name="Foster-Nyarko E."/>
            <person name="Jarju S."/>
            <person name="Secka A."/>
            <person name="Antonio M."/>
            <person name="Oren A."/>
            <person name="Chaudhuri R.R."/>
            <person name="La Ragione R."/>
            <person name="Hildebrand F."/>
            <person name="Pallen M.J."/>
        </authorList>
    </citation>
    <scope>NUCLEOTIDE SEQUENCE</scope>
    <source>
        <strain evidence="9">USAMLcec3-2134</strain>
    </source>
</reference>
<evidence type="ECO:0000256" key="5">
    <source>
        <dbReference type="ARBA" id="ARBA00023163"/>
    </source>
</evidence>
<evidence type="ECO:0000256" key="4">
    <source>
        <dbReference type="ARBA" id="ARBA00023125"/>
    </source>
</evidence>
<dbReference type="GO" id="GO:0003677">
    <property type="term" value="F:DNA binding"/>
    <property type="evidence" value="ECO:0007669"/>
    <property type="project" value="UniProtKB-KW"/>
</dbReference>
<keyword evidence="5" id="KW-0804">Transcription</keyword>
<evidence type="ECO:0000256" key="7">
    <source>
        <dbReference type="SAM" id="Phobius"/>
    </source>
</evidence>
<feature type="region of interest" description="Disordered" evidence="6">
    <location>
        <begin position="781"/>
        <end position="815"/>
    </location>
</feature>
<feature type="region of interest" description="Disordered" evidence="6">
    <location>
        <begin position="900"/>
        <end position="1005"/>
    </location>
</feature>
<dbReference type="InterPro" id="IPR014284">
    <property type="entry name" value="RNA_pol_sigma-70_dom"/>
</dbReference>
<keyword evidence="2" id="KW-0805">Transcription regulation</keyword>
<comment type="similarity">
    <text evidence="1">Belongs to the sigma-70 factor family. ECF subfamily.</text>
</comment>
<dbReference type="InterPro" id="IPR013783">
    <property type="entry name" value="Ig-like_fold"/>
</dbReference>
<protein>
    <submittedName>
        <fullName evidence="9">Sigma-70 family RNA polymerase sigma factor</fullName>
    </submittedName>
</protein>
<name>A0A9D2MPE0_9FIRM</name>
<dbReference type="PANTHER" id="PTHR43133">
    <property type="entry name" value="RNA POLYMERASE ECF-TYPE SIGMA FACTO"/>
    <property type="match status" value="1"/>
</dbReference>
<reference evidence="9" key="2">
    <citation type="submission" date="2021-04" db="EMBL/GenBank/DDBJ databases">
        <authorList>
            <person name="Gilroy R."/>
        </authorList>
    </citation>
    <scope>NUCLEOTIDE SEQUENCE</scope>
    <source>
        <strain evidence="9">USAMLcec3-2134</strain>
    </source>
</reference>
<evidence type="ECO:0000256" key="6">
    <source>
        <dbReference type="SAM" id="MobiDB-lite"/>
    </source>
</evidence>
<dbReference type="AlphaFoldDB" id="A0A9D2MPE0"/>
<gene>
    <name evidence="9" type="ORF">H9763_01645</name>
</gene>
<feature type="compositionally biased region" description="Low complexity" evidence="6">
    <location>
        <begin position="315"/>
        <end position="348"/>
    </location>
</feature>
<feature type="transmembrane region" description="Helical" evidence="7">
    <location>
        <begin position="1009"/>
        <end position="1032"/>
    </location>
</feature>
<evidence type="ECO:0000256" key="2">
    <source>
        <dbReference type="ARBA" id="ARBA00023015"/>
    </source>
</evidence>
<accession>A0A9D2MPE0</accession>
<dbReference type="NCBIfam" id="TIGR02937">
    <property type="entry name" value="sigma70-ECF"/>
    <property type="match status" value="1"/>
</dbReference>
<dbReference type="InterPro" id="IPR015919">
    <property type="entry name" value="Cadherin-like_sf"/>
</dbReference>
<dbReference type="InterPro" id="IPR007627">
    <property type="entry name" value="RNA_pol_sigma70_r2"/>
</dbReference>
<feature type="region of interest" description="Disordered" evidence="6">
    <location>
        <begin position="315"/>
        <end position="369"/>
    </location>
</feature>
<dbReference type="InterPro" id="IPR013325">
    <property type="entry name" value="RNA_pol_sigma_r2"/>
</dbReference>
<comment type="caution">
    <text evidence="9">The sequence shown here is derived from an EMBL/GenBank/DDBJ whole genome shotgun (WGS) entry which is preliminary data.</text>
</comment>